<evidence type="ECO:0000256" key="6">
    <source>
        <dbReference type="ARBA" id="ARBA00023315"/>
    </source>
</evidence>
<dbReference type="InterPro" id="IPR004143">
    <property type="entry name" value="BPL_LPL_catalytic"/>
</dbReference>
<feature type="domain" description="BPL/LPL catalytic" evidence="9">
    <location>
        <begin position="62"/>
        <end position="242"/>
    </location>
</feature>
<dbReference type="PANTHER" id="PTHR10993">
    <property type="entry name" value="OCTANOYLTRANSFERASE"/>
    <property type="match status" value="1"/>
</dbReference>
<dbReference type="EC" id="2.3.1.181" evidence="4"/>
<keyword evidence="5 10" id="KW-0808">Transferase</keyword>
<comment type="similarity">
    <text evidence="3">Belongs to the LipB family.</text>
</comment>
<evidence type="ECO:0000259" key="9">
    <source>
        <dbReference type="PROSITE" id="PS51733"/>
    </source>
</evidence>
<keyword evidence="6" id="KW-0012">Acyltransferase</keyword>
<dbReference type="GO" id="GO:0009249">
    <property type="term" value="P:protein lipoylation"/>
    <property type="evidence" value="ECO:0007669"/>
    <property type="project" value="InterPro"/>
</dbReference>
<proteinExistence type="inferred from homology"/>
<evidence type="ECO:0000313" key="10">
    <source>
        <dbReference type="EMBL" id="OWF44432.1"/>
    </source>
</evidence>
<dbReference type="InterPro" id="IPR020605">
    <property type="entry name" value="Octanoyltransferase_CS"/>
</dbReference>
<dbReference type="PROSITE" id="PS51733">
    <property type="entry name" value="BPL_LPL_CATALYTIC"/>
    <property type="match status" value="1"/>
</dbReference>
<dbReference type="STRING" id="6573.A0A210Q6R7"/>
<dbReference type="NCBIfam" id="NF010925">
    <property type="entry name" value="PRK14345.1"/>
    <property type="match status" value="1"/>
</dbReference>
<gene>
    <name evidence="10" type="ORF">KP79_PYT20481</name>
</gene>
<accession>A0A210Q6R7</accession>
<dbReference type="Pfam" id="PF21948">
    <property type="entry name" value="LplA-B_cat"/>
    <property type="match status" value="1"/>
</dbReference>
<dbReference type="FunFam" id="3.30.930.10:FF:000035">
    <property type="entry name" value="Putative lipoyltransferase 2, mitochondrial"/>
    <property type="match status" value="1"/>
</dbReference>
<dbReference type="GO" id="GO:0005739">
    <property type="term" value="C:mitochondrion"/>
    <property type="evidence" value="ECO:0007669"/>
    <property type="project" value="UniProtKB-SubCell"/>
</dbReference>
<evidence type="ECO:0000256" key="7">
    <source>
        <dbReference type="ARBA" id="ARBA00030797"/>
    </source>
</evidence>
<dbReference type="UniPathway" id="UPA00538">
    <property type="reaction ID" value="UER00592"/>
</dbReference>
<reference evidence="10 11" key="1">
    <citation type="journal article" date="2017" name="Nat. Ecol. Evol.">
        <title>Scallop genome provides insights into evolution of bilaterian karyotype and development.</title>
        <authorList>
            <person name="Wang S."/>
            <person name="Zhang J."/>
            <person name="Jiao W."/>
            <person name="Li J."/>
            <person name="Xun X."/>
            <person name="Sun Y."/>
            <person name="Guo X."/>
            <person name="Huan P."/>
            <person name="Dong B."/>
            <person name="Zhang L."/>
            <person name="Hu X."/>
            <person name="Sun X."/>
            <person name="Wang J."/>
            <person name="Zhao C."/>
            <person name="Wang Y."/>
            <person name="Wang D."/>
            <person name="Huang X."/>
            <person name="Wang R."/>
            <person name="Lv J."/>
            <person name="Li Y."/>
            <person name="Zhang Z."/>
            <person name="Liu B."/>
            <person name="Lu W."/>
            <person name="Hui Y."/>
            <person name="Liang J."/>
            <person name="Zhou Z."/>
            <person name="Hou R."/>
            <person name="Li X."/>
            <person name="Liu Y."/>
            <person name="Li H."/>
            <person name="Ning X."/>
            <person name="Lin Y."/>
            <person name="Zhao L."/>
            <person name="Xing Q."/>
            <person name="Dou J."/>
            <person name="Li Y."/>
            <person name="Mao J."/>
            <person name="Guo H."/>
            <person name="Dou H."/>
            <person name="Li T."/>
            <person name="Mu C."/>
            <person name="Jiang W."/>
            <person name="Fu Q."/>
            <person name="Fu X."/>
            <person name="Miao Y."/>
            <person name="Liu J."/>
            <person name="Yu Q."/>
            <person name="Li R."/>
            <person name="Liao H."/>
            <person name="Li X."/>
            <person name="Kong Y."/>
            <person name="Jiang Z."/>
            <person name="Chourrout D."/>
            <person name="Li R."/>
            <person name="Bao Z."/>
        </authorList>
    </citation>
    <scope>NUCLEOTIDE SEQUENCE [LARGE SCALE GENOMIC DNA]</scope>
    <source>
        <strain evidence="10 11">PY_sf001</strain>
    </source>
</reference>
<organism evidence="10 11">
    <name type="scientific">Mizuhopecten yessoensis</name>
    <name type="common">Japanese scallop</name>
    <name type="synonym">Patinopecten yessoensis</name>
    <dbReference type="NCBI Taxonomy" id="6573"/>
    <lineage>
        <taxon>Eukaryota</taxon>
        <taxon>Metazoa</taxon>
        <taxon>Spiralia</taxon>
        <taxon>Lophotrochozoa</taxon>
        <taxon>Mollusca</taxon>
        <taxon>Bivalvia</taxon>
        <taxon>Autobranchia</taxon>
        <taxon>Pteriomorphia</taxon>
        <taxon>Pectinida</taxon>
        <taxon>Pectinoidea</taxon>
        <taxon>Pectinidae</taxon>
        <taxon>Mizuhopecten</taxon>
    </lineage>
</organism>
<dbReference type="HAMAP" id="MF_00013">
    <property type="entry name" value="LipB"/>
    <property type="match status" value="1"/>
</dbReference>
<dbReference type="InterPro" id="IPR000544">
    <property type="entry name" value="Octanoyltransferase"/>
</dbReference>
<dbReference type="Gene3D" id="3.30.930.10">
    <property type="entry name" value="Bira Bifunctional Protein, Domain 2"/>
    <property type="match status" value="1"/>
</dbReference>
<dbReference type="OrthoDB" id="19908at2759"/>
<evidence type="ECO:0000256" key="3">
    <source>
        <dbReference type="ARBA" id="ARBA00007907"/>
    </source>
</evidence>
<comment type="caution">
    <text evidence="10">The sequence shown here is derived from an EMBL/GenBank/DDBJ whole genome shotgun (WGS) entry which is preliminary data.</text>
</comment>
<protein>
    <recommendedName>
        <fullName evidence="4">lipoyl(octanoyl) transferase</fullName>
        <ecNumber evidence="4">2.3.1.181</ecNumber>
    </recommendedName>
    <alternativeName>
        <fullName evidence="7">Lipoate-protein ligase B</fullName>
    </alternativeName>
    <alternativeName>
        <fullName evidence="8">Lipoyl/octanoyl transferase</fullName>
    </alternativeName>
</protein>
<dbReference type="SUPFAM" id="SSF55681">
    <property type="entry name" value="Class II aaRS and biotin synthetases"/>
    <property type="match status" value="1"/>
</dbReference>
<dbReference type="EMBL" id="NEDP02004782">
    <property type="protein sequence ID" value="OWF44432.1"/>
    <property type="molecule type" value="Genomic_DNA"/>
</dbReference>
<dbReference type="GO" id="GO:0033819">
    <property type="term" value="F:lipoyl(octanoyl) transferase activity"/>
    <property type="evidence" value="ECO:0007669"/>
    <property type="project" value="UniProtKB-EC"/>
</dbReference>
<comment type="pathway">
    <text evidence="2">Protein modification; protein lipoylation via endogenous pathway; protein N(6)-(lipoyl)lysine from octanoyl-[acyl-carrier-protein]: step 1/2.</text>
</comment>
<evidence type="ECO:0000256" key="8">
    <source>
        <dbReference type="ARBA" id="ARBA00033331"/>
    </source>
</evidence>
<dbReference type="AlphaFoldDB" id="A0A210Q6R7"/>
<dbReference type="PANTHER" id="PTHR10993:SF7">
    <property type="entry name" value="LIPOYLTRANSFERASE 2, MITOCHONDRIAL-RELATED"/>
    <property type="match status" value="1"/>
</dbReference>
<evidence type="ECO:0000256" key="1">
    <source>
        <dbReference type="ARBA" id="ARBA00004173"/>
    </source>
</evidence>
<comment type="subcellular location">
    <subcellularLocation>
        <location evidence="1">Mitochondrion</location>
    </subcellularLocation>
</comment>
<evidence type="ECO:0000256" key="5">
    <source>
        <dbReference type="ARBA" id="ARBA00022679"/>
    </source>
</evidence>
<dbReference type="PROSITE" id="PS01313">
    <property type="entry name" value="LIPB"/>
    <property type="match status" value="1"/>
</dbReference>
<evidence type="ECO:0000256" key="2">
    <source>
        <dbReference type="ARBA" id="ARBA00004821"/>
    </source>
</evidence>
<sequence>MKHDFGQNPVKMLMLCFECVAMAGSRLVNVINLGRMGFMSAYSVQKNFVRQMLDTVASGQRVHGQNVLLLVEHNPVYTIGLRDHTYTDTIASQLRTKGAEFYKTDRGGLITFHGPGQLVVYPVLNLHEFEPSMRWYVSTLEKTMIKTCKHFDLEATTTDNVGVWVQDRKIGAIGVHGSRFVTHHGIALNCNTDLAWFKHIVPCGIEGKEVTSLSKELQQPVLIKDTISAFLQSFEREFQCSFSFAYMEDSDLDLITKEQFVPQERKKISVRPQW</sequence>
<name>A0A210Q6R7_MIZYE</name>
<evidence type="ECO:0000313" key="11">
    <source>
        <dbReference type="Proteomes" id="UP000242188"/>
    </source>
</evidence>
<dbReference type="NCBIfam" id="TIGR00214">
    <property type="entry name" value="lipB"/>
    <property type="match status" value="1"/>
</dbReference>
<dbReference type="InterPro" id="IPR045864">
    <property type="entry name" value="aa-tRNA-synth_II/BPL/LPL"/>
</dbReference>
<keyword evidence="11" id="KW-1185">Reference proteome</keyword>
<evidence type="ECO:0000256" key="4">
    <source>
        <dbReference type="ARBA" id="ARBA00012334"/>
    </source>
</evidence>
<dbReference type="Proteomes" id="UP000242188">
    <property type="component" value="Unassembled WGS sequence"/>
</dbReference>
<dbReference type="CDD" id="cd16444">
    <property type="entry name" value="LipB"/>
    <property type="match status" value="1"/>
</dbReference>